<sequence>MIPFVRRADGVHLGMSSGERSVLTSLTEQLQQVLAGDLASDPVAVRMFPDAYPQDEDASAEFRRLTESDLVAQKTTNVTTVHEWLTGARDGAFGAEDEQAWLRCLTDLRLTIADRLGIVDSASEERSYRSDSGVGLRDVYDWLGYVQEHLIETLTAVR</sequence>
<proteinExistence type="predicted"/>
<dbReference type="AlphaFoldDB" id="A0A4R6DK18"/>
<comment type="caution">
    <text evidence="1">The sequence shown here is derived from an EMBL/GenBank/DDBJ whole genome shotgun (WGS) entry which is preliminary data.</text>
</comment>
<dbReference type="STRING" id="2035.RU06_09750"/>
<evidence type="ECO:0000313" key="2">
    <source>
        <dbReference type="Proteomes" id="UP000295764"/>
    </source>
</evidence>
<dbReference type="InterPro" id="IPR018561">
    <property type="entry name" value="AosR"/>
</dbReference>
<dbReference type="EMBL" id="SNVW01000003">
    <property type="protein sequence ID" value="TDN45165.1"/>
    <property type="molecule type" value="Genomic_DNA"/>
</dbReference>
<name>A0A4R6DK18_9MICO</name>
<dbReference type="OrthoDB" id="3268479at2"/>
<accession>A0A4R6DK18</accession>
<dbReference type="RefSeq" id="WP_133519026.1">
    <property type="nucleotide sequence ID" value="NZ_SNVW01000003.1"/>
</dbReference>
<reference evidence="1 2" key="1">
    <citation type="submission" date="2019-03" db="EMBL/GenBank/DDBJ databases">
        <title>Genomic analyses of the natural microbiome of Caenorhabditis elegans.</title>
        <authorList>
            <person name="Samuel B."/>
        </authorList>
    </citation>
    <scope>NUCLEOTIDE SEQUENCE [LARGE SCALE GENOMIC DNA]</scope>
    <source>
        <strain evidence="1 2">JUb65</strain>
    </source>
</reference>
<dbReference type="Pfam" id="PF09438">
    <property type="entry name" value="DUF2017"/>
    <property type="match status" value="1"/>
</dbReference>
<organism evidence="1 2">
    <name type="scientific">Curtobacterium flaccumfaciens</name>
    <dbReference type="NCBI Taxonomy" id="2035"/>
    <lineage>
        <taxon>Bacteria</taxon>
        <taxon>Bacillati</taxon>
        <taxon>Actinomycetota</taxon>
        <taxon>Actinomycetes</taxon>
        <taxon>Micrococcales</taxon>
        <taxon>Microbacteriaceae</taxon>
        <taxon>Curtobacterium</taxon>
    </lineage>
</organism>
<evidence type="ECO:0000313" key="1">
    <source>
        <dbReference type="EMBL" id="TDN45165.1"/>
    </source>
</evidence>
<dbReference type="Proteomes" id="UP000295764">
    <property type="component" value="Unassembled WGS sequence"/>
</dbReference>
<gene>
    <name evidence="1" type="ORF">EDF64_10389</name>
</gene>
<protein>
    <submittedName>
        <fullName evidence="1">Uncharacterized protein DUF2017</fullName>
    </submittedName>
</protein>